<reference evidence="2 3" key="1">
    <citation type="journal article" date="2023" name="Int. J. Syst. Evol. Microbiol.">
        <title>Arthrobacter mangrovi sp. nov., an actinobacterium isolated from the rhizosphere of a mangrove.</title>
        <authorList>
            <person name="Hamada M."/>
            <person name="Saitou S."/>
            <person name="Enomoto N."/>
            <person name="Nanri K."/>
            <person name="Hidaka K."/>
            <person name="Miura T."/>
            <person name="Tamura T."/>
        </authorList>
    </citation>
    <scope>NUCLEOTIDE SEQUENCE [LARGE SCALE GENOMIC DNA]</scope>
    <source>
        <strain evidence="2 3">NBRC 112813</strain>
    </source>
</reference>
<dbReference type="PANTHER" id="PTHR43798">
    <property type="entry name" value="MONOACYLGLYCEROL LIPASE"/>
    <property type="match status" value="1"/>
</dbReference>
<name>A0ABQ5MZR4_9MICC</name>
<organism evidence="2 3">
    <name type="scientific">Arthrobacter mangrovi</name>
    <dbReference type="NCBI Taxonomy" id="2966350"/>
    <lineage>
        <taxon>Bacteria</taxon>
        <taxon>Bacillati</taxon>
        <taxon>Actinomycetota</taxon>
        <taxon>Actinomycetes</taxon>
        <taxon>Micrococcales</taxon>
        <taxon>Micrococcaceae</taxon>
        <taxon>Arthrobacter</taxon>
    </lineage>
</organism>
<proteinExistence type="predicted"/>
<gene>
    <name evidence="2" type="ORF">AHIS1636_38790</name>
</gene>
<dbReference type="Pfam" id="PF12697">
    <property type="entry name" value="Abhydrolase_6"/>
    <property type="match status" value="1"/>
</dbReference>
<dbReference type="Proteomes" id="UP001209654">
    <property type="component" value="Unassembled WGS sequence"/>
</dbReference>
<accession>A0ABQ5MZR4</accession>
<dbReference type="PANTHER" id="PTHR43798:SF5">
    <property type="entry name" value="MONOACYLGLYCEROL LIPASE ABHD6"/>
    <property type="match status" value="1"/>
</dbReference>
<keyword evidence="2" id="KW-0378">Hydrolase</keyword>
<dbReference type="InterPro" id="IPR050266">
    <property type="entry name" value="AB_hydrolase_sf"/>
</dbReference>
<dbReference type="Gene3D" id="3.40.50.1820">
    <property type="entry name" value="alpha/beta hydrolase"/>
    <property type="match status" value="1"/>
</dbReference>
<sequence length="249" mass="27294">MRTSDVEWRCLHVEGTEFGIETRGSGADCFVLVPGIGMSPRYFVPLARELAATATVHALHLPGFGAARRPLQALPIRETGRLAAQALQQLHTGRFIVVGHSMGCLIGVEMALADPTAVRSLVLLGPPINSRERTIRIQRRRLIQDTFREPPKVAWTAAGDYLRCGRRWYYANAAHMIGYRLEERLPLIEAPIVLVRGEHDPIAPRSWLAELAAAGEAAAVSEVPDEAHAAMYRSPAAVARHCLDLAARS</sequence>
<dbReference type="InterPro" id="IPR029058">
    <property type="entry name" value="AB_hydrolase_fold"/>
</dbReference>
<dbReference type="SUPFAM" id="SSF53474">
    <property type="entry name" value="alpha/beta-Hydrolases"/>
    <property type="match status" value="1"/>
</dbReference>
<evidence type="ECO:0000259" key="1">
    <source>
        <dbReference type="Pfam" id="PF12697"/>
    </source>
</evidence>
<dbReference type="InterPro" id="IPR000073">
    <property type="entry name" value="AB_hydrolase_1"/>
</dbReference>
<feature type="domain" description="AB hydrolase-1" evidence="1">
    <location>
        <begin position="30"/>
        <end position="240"/>
    </location>
</feature>
<dbReference type="EMBL" id="BRVS01000034">
    <property type="protein sequence ID" value="GLB69434.1"/>
    <property type="molecule type" value="Genomic_DNA"/>
</dbReference>
<protein>
    <submittedName>
        <fullName evidence="2">Hydrolase</fullName>
    </submittedName>
</protein>
<keyword evidence="3" id="KW-1185">Reference proteome</keyword>
<evidence type="ECO:0000313" key="2">
    <source>
        <dbReference type="EMBL" id="GLB69434.1"/>
    </source>
</evidence>
<dbReference type="GO" id="GO:0016787">
    <property type="term" value="F:hydrolase activity"/>
    <property type="evidence" value="ECO:0007669"/>
    <property type="project" value="UniProtKB-KW"/>
</dbReference>
<evidence type="ECO:0000313" key="3">
    <source>
        <dbReference type="Proteomes" id="UP001209654"/>
    </source>
</evidence>
<comment type="caution">
    <text evidence="2">The sequence shown here is derived from an EMBL/GenBank/DDBJ whole genome shotgun (WGS) entry which is preliminary data.</text>
</comment>